<feature type="domain" description="GH16" evidence="4">
    <location>
        <begin position="204"/>
        <end position="459"/>
    </location>
</feature>
<feature type="signal peptide" evidence="3">
    <location>
        <begin position="1"/>
        <end position="41"/>
    </location>
</feature>
<dbReference type="InterPro" id="IPR050546">
    <property type="entry name" value="Glycosyl_Hydrlase_16"/>
</dbReference>
<dbReference type="GO" id="GO:0005975">
    <property type="term" value="P:carbohydrate metabolic process"/>
    <property type="evidence" value="ECO:0007669"/>
    <property type="project" value="InterPro"/>
</dbReference>
<dbReference type="Gene3D" id="2.60.120.200">
    <property type="match status" value="1"/>
</dbReference>
<dbReference type="PANTHER" id="PTHR10963">
    <property type="entry name" value="GLYCOSYL HYDROLASE-RELATED"/>
    <property type="match status" value="1"/>
</dbReference>
<comment type="similarity">
    <text evidence="1">Belongs to the glycosyl hydrolase 16 family.</text>
</comment>
<dbReference type="GO" id="GO:0004553">
    <property type="term" value="F:hydrolase activity, hydrolyzing O-glycosyl compounds"/>
    <property type="evidence" value="ECO:0007669"/>
    <property type="project" value="InterPro"/>
</dbReference>
<evidence type="ECO:0000256" key="3">
    <source>
        <dbReference type="SAM" id="SignalP"/>
    </source>
</evidence>
<comment type="caution">
    <text evidence="5">The sequence shown here is derived from an EMBL/GenBank/DDBJ whole genome shotgun (WGS) entry which is preliminary data.</text>
</comment>
<feature type="compositionally biased region" description="Pro residues" evidence="2">
    <location>
        <begin position="211"/>
        <end position="223"/>
    </location>
</feature>
<protein>
    <recommendedName>
        <fullName evidence="4">GH16 domain-containing protein</fullName>
    </recommendedName>
</protein>
<feature type="compositionally biased region" description="Pro residues" evidence="2">
    <location>
        <begin position="151"/>
        <end position="169"/>
    </location>
</feature>
<dbReference type="CDD" id="cd08023">
    <property type="entry name" value="GH16_laminarinase_like"/>
    <property type="match status" value="1"/>
</dbReference>
<dbReference type="RefSeq" id="WP_190212946.1">
    <property type="nucleotide sequence ID" value="NZ_BNBO01000029.1"/>
</dbReference>
<dbReference type="Proteomes" id="UP000617734">
    <property type="component" value="Unassembled WGS sequence"/>
</dbReference>
<dbReference type="InterPro" id="IPR013320">
    <property type="entry name" value="ConA-like_dom_sf"/>
</dbReference>
<dbReference type="PROSITE" id="PS51762">
    <property type="entry name" value="GH16_2"/>
    <property type="match status" value="1"/>
</dbReference>
<evidence type="ECO:0000313" key="5">
    <source>
        <dbReference type="EMBL" id="GHH76511.1"/>
    </source>
</evidence>
<dbReference type="GeneID" id="95355161"/>
<evidence type="ECO:0000256" key="2">
    <source>
        <dbReference type="SAM" id="MobiDB-lite"/>
    </source>
</evidence>
<proteinExistence type="inferred from homology"/>
<evidence type="ECO:0000313" key="6">
    <source>
        <dbReference type="Proteomes" id="UP000617734"/>
    </source>
</evidence>
<accession>A0A919KYP1</accession>
<reference evidence="5" key="1">
    <citation type="journal article" date="2014" name="Int. J. Syst. Evol. Microbiol.">
        <title>Complete genome sequence of Corynebacterium casei LMG S-19264T (=DSM 44701T), isolated from a smear-ripened cheese.</title>
        <authorList>
            <consortium name="US DOE Joint Genome Institute (JGI-PGF)"/>
            <person name="Walter F."/>
            <person name="Albersmeier A."/>
            <person name="Kalinowski J."/>
            <person name="Ruckert C."/>
        </authorList>
    </citation>
    <scope>NUCLEOTIDE SEQUENCE</scope>
    <source>
        <strain evidence="5">JCM 4646</strain>
    </source>
</reference>
<dbReference type="SUPFAM" id="SSF49899">
    <property type="entry name" value="Concanavalin A-like lectins/glucanases"/>
    <property type="match status" value="1"/>
</dbReference>
<sequence>MINHAKHRRSKPAAWKRAAAAGLATATVATGAAVWAVQSQAATLPVVVDSLTLSTDTPSATAPVTATAKVHAGKRISLQSLTVAVRAANGANYDFPGAIQTTLGTSQTTFKPDSRTFPAGKYTYFVAYKAGGVWKNLTPVGTFTSGAVAPAPTPTPTSTPTPTATPKPTPSATATPSPSATATPKPSPSPTLTPSPTATPKPTPSATATPTPTPTPTLTPTPSPSASSSPAAGGPLGIAGSWRPVFADEFNSSSLDSSKWTPNWLGCPTCTTPPVTGSETAAYAPSQVSVGGGSLHLTTAKQDTVANGKTYPYRSGMVQSNGKAQFTYGAFEARIYLPAAGTTIANWPAFWTDGQNWPTDGEMDIMEGLGGDACYHYHSPSGGPGGCTPGNYSGWHTYGAEWKPGSVTYYYDGKQVGQITTGISSSPQYLILNNAVSPEGGQIVAPADMQVDYVRVWQH</sequence>
<name>A0A919KYP1_9ACTN</name>
<gene>
    <name evidence="5" type="ORF">GCM10018781_47870</name>
</gene>
<organism evidence="5 6">
    <name type="scientific">Kitasatospora indigofera</name>
    <dbReference type="NCBI Taxonomy" id="67307"/>
    <lineage>
        <taxon>Bacteria</taxon>
        <taxon>Bacillati</taxon>
        <taxon>Actinomycetota</taxon>
        <taxon>Actinomycetes</taxon>
        <taxon>Kitasatosporales</taxon>
        <taxon>Streptomycetaceae</taxon>
        <taxon>Kitasatospora</taxon>
    </lineage>
</organism>
<evidence type="ECO:0000259" key="4">
    <source>
        <dbReference type="PROSITE" id="PS51762"/>
    </source>
</evidence>
<dbReference type="EMBL" id="BNBO01000029">
    <property type="protein sequence ID" value="GHH76511.1"/>
    <property type="molecule type" value="Genomic_DNA"/>
</dbReference>
<keyword evidence="6" id="KW-1185">Reference proteome</keyword>
<feature type="compositionally biased region" description="Low complexity" evidence="2">
    <location>
        <begin position="170"/>
        <end position="184"/>
    </location>
</feature>
<dbReference type="InterPro" id="IPR000757">
    <property type="entry name" value="Beta-glucanase-like"/>
</dbReference>
<evidence type="ECO:0000256" key="1">
    <source>
        <dbReference type="ARBA" id="ARBA00006865"/>
    </source>
</evidence>
<dbReference type="PANTHER" id="PTHR10963:SF55">
    <property type="entry name" value="GLYCOSIDE HYDROLASE FAMILY 16 PROTEIN"/>
    <property type="match status" value="1"/>
</dbReference>
<dbReference type="AlphaFoldDB" id="A0A919KYP1"/>
<reference evidence="5" key="2">
    <citation type="submission" date="2020-09" db="EMBL/GenBank/DDBJ databases">
        <authorList>
            <person name="Sun Q."/>
            <person name="Ohkuma M."/>
        </authorList>
    </citation>
    <scope>NUCLEOTIDE SEQUENCE</scope>
    <source>
        <strain evidence="5">JCM 4646</strain>
    </source>
</reference>
<feature type="region of interest" description="Disordered" evidence="2">
    <location>
        <begin position="147"/>
        <end position="236"/>
    </location>
</feature>
<keyword evidence="3" id="KW-0732">Signal</keyword>
<feature type="compositionally biased region" description="Pro residues" evidence="2">
    <location>
        <begin position="185"/>
        <end position="203"/>
    </location>
</feature>
<dbReference type="Pfam" id="PF00722">
    <property type="entry name" value="Glyco_hydro_16"/>
    <property type="match status" value="1"/>
</dbReference>
<feature type="chain" id="PRO_5037137114" description="GH16 domain-containing protein" evidence="3">
    <location>
        <begin position="42"/>
        <end position="459"/>
    </location>
</feature>